<dbReference type="RefSeq" id="WP_118941462.1">
    <property type="nucleotide sequence ID" value="NZ_CP032125.1"/>
</dbReference>
<dbReference type="Gene3D" id="3.40.50.150">
    <property type="entry name" value="Vaccinia Virus protein VP39"/>
    <property type="match status" value="1"/>
</dbReference>
<dbReference type="Pfam" id="PF05175">
    <property type="entry name" value="MTS"/>
    <property type="match status" value="1"/>
</dbReference>
<organism evidence="4 5">
    <name type="scientific">Profundibacter amoris</name>
    <dbReference type="NCBI Taxonomy" id="2171755"/>
    <lineage>
        <taxon>Bacteria</taxon>
        <taxon>Pseudomonadati</taxon>
        <taxon>Pseudomonadota</taxon>
        <taxon>Alphaproteobacteria</taxon>
        <taxon>Rhodobacterales</taxon>
        <taxon>Paracoccaceae</taxon>
        <taxon>Profundibacter</taxon>
    </lineage>
</organism>
<dbReference type="InterPro" id="IPR029063">
    <property type="entry name" value="SAM-dependent_MTases_sf"/>
</dbReference>
<dbReference type="EMBL" id="CP032125">
    <property type="protein sequence ID" value="AXX96804.1"/>
    <property type="molecule type" value="Genomic_DNA"/>
</dbReference>
<dbReference type="CDD" id="cd02440">
    <property type="entry name" value="AdoMet_MTases"/>
    <property type="match status" value="1"/>
</dbReference>
<evidence type="ECO:0000256" key="1">
    <source>
        <dbReference type="ARBA" id="ARBA00022603"/>
    </source>
</evidence>
<accession>A0A347UD76</accession>
<evidence type="ECO:0000313" key="5">
    <source>
        <dbReference type="Proteomes" id="UP000261704"/>
    </source>
</evidence>
<dbReference type="InterPro" id="IPR002052">
    <property type="entry name" value="DNA_methylase_N6_adenine_CS"/>
</dbReference>
<sequence>MGFAESDLTHDRFLDGKLRVWQPKAGYRAGVDPVLLAATVPAQAGDSVLELGCGVGVANLCLSARVFGLDLTGIEVQPDYAELAQRNADENGHDMTVHCADLRALPESVLQRNFDHVIANPPYYLRDRGTAAMDAGRETALGEATPLADWIDAATRRLKPKGHLTVIQDAERLPALLSALDDRLGNVRVLPLAPRVGRSAHLVILQARKSGRAAFRLLAPVVMHEGVAHDGDRESYSAEIRAVLRDGAALALQSR</sequence>
<dbReference type="InterPro" id="IPR050210">
    <property type="entry name" value="tRNA_Adenine-N(6)_MTase"/>
</dbReference>
<keyword evidence="5" id="KW-1185">Reference proteome</keyword>
<dbReference type="PANTHER" id="PTHR47739">
    <property type="entry name" value="TRNA1(VAL) (ADENINE(37)-N6)-METHYLTRANSFERASE"/>
    <property type="match status" value="1"/>
</dbReference>
<dbReference type="GO" id="GO:0032259">
    <property type="term" value="P:methylation"/>
    <property type="evidence" value="ECO:0007669"/>
    <property type="project" value="UniProtKB-KW"/>
</dbReference>
<dbReference type="SUPFAM" id="SSF53335">
    <property type="entry name" value="S-adenosyl-L-methionine-dependent methyltransferases"/>
    <property type="match status" value="1"/>
</dbReference>
<evidence type="ECO:0000259" key="3">
    <source>
        <dbReference type="Pfam" id="PF05175"/>
    </source>
</evidence>
<dbReference type="PROSITE" id="PS00092">
    <property type="entry name" value="N6_MTASE"/>
    <property type="match status" value="1"/>
</dbReference>
<name>A0A347UD76_9RHOB</name>
<dbReference type="GO" id="GO:0008757">
    <property type="term" value="F:S-adenosylmethionine-dependent methyltransferase activity"/>
    <property type="evidence" value="ECO:0007669"/>
    <property type="project" value="UniProtKB-ARBA"/>
</dbReference>
<evidence type="ECO:0000313" key="4">
    <source>
        <dbReference type="EMBL" id="AXX96804.1"/>
    </source>
</evidence>
<dbReference type="AlphaFoldDB" id="A0A347UD76"/>
<dbReference type="Proteomes" id="UP000261704">
    <property type="component" value="Chromosome"/>
</dbReference>
<dbReference type="OrthoDB" id="5489421at2"/>
<feature type="domain" description="Methyltransferase small" evidence="3">
    <location>
        <begin position="35"/>
        <end position="190"/>
    </location>
</feature>
<reference evidence="4" key="1">
    <citation type="submission" date="2018-09" db="EMBL/GenBank/DDBJ databases">
        <title>Profundibacter amoris BAR1 gen. nov., sp. nov., a new member of the Roseobacter clade isolated at Lokis Castle Vent Field on the Arctic Mid-Oceanic Ridge.</title>
        <authorList>
            <person name="Le Moine Bauer S."/>
            <person name="Sjoeberg A.G."/>
            <person name="L'Haridon S."/>
            <person name="Stokke R."/>
            <person name="Roalkvam I."/>
            <person name="Steen I.H."/>
            <person name="Dahle H."/>
        </authorList>
    </citation>
    <scope>NUCLEOTIDE SEQUENCE [LARGE SCALE GENOMIC DNA]</scope>
    <source>
        <strain evidence="4">BAR1</strain>
    </source>
</reference>
<dbReference type="GO" id="GO:0008170">
    <property type="term" value="F:N-methyltransferase activity"/>
    <property type="evidence" value="ECO:0007669"/>
    <property type="project" value="UniProtKB-ARBA"/>
</dbReference>
<dbReference type="GO" id="GO:0003676">
    <property type="term" value="F:nucleic acid binding"/>
    <property type="evidence" value="ECO:0007669"/>
    <property type="project" value="InterPro"/>
</dbReference>
<gene>
    <name evidence="4" type="ORF">BAR1_01965</name>
</gene>
<dbReference type="KEGG" id="pamo:BAR1_01965"/>
<keyword evidence="4" id="KW-0808">Transferase</keyword>
<dbReference type="InterPro" id="IPR007848">
    <property type="entry name" value="Small_mtfrase_dom"/>
</dbReference>
<protein>
    <submittedName>
        <fullName evidence="4">Methyltransferase domain-containing protein</fullName>
    </submittedName>
</protein>
<keyword evidence="2" id="KW-0949">S-adenosyl-L-methionine</keyword>
<keyword evidence="1 4" id="KW-0489">Methyltransferase</keyword>
<proteinExistence type="predicted"/>
<dbReference type="PANTHER" id="PTHR47739:SF1">
    <property type="entry name" value="TRNA1(VAL) (ADENINE(37)-N6)-METHYLTRANSFERASE"/>
    <property type="match status" value="1"/>
</dbReference>
<evidence type="ECO:0000256" key="2">
    <source>
        <dbReference type="ARBA" id="ARBA00022691"/>
    </source>
</evidence>